<organism evidence="2 3">
    <name type="scientific">Litoreibacter meonggei</name>
    <dbReference type="NCBI Taxonomy" id="1049199"/>
    <lineage>
        <taxon>Bacteria</taxon>
        <taxon>Pseudomonadati</taxon>
        <taxon>Pseudomonadota</taxon>
        <taxon>Alphaproteobacteria</taxon>
        <taxon>Rhodobacterales</taxon>
        <taxon>Roseobacteraceae</taxon>
        <taxon>Litoreibacter</taxon>
    </lineage>
</organism>
<evidence type="ECO:0000259" key="1">
    <source>
        <dbReference type="Pfam" id="PF11412"/>
    </source>
</evidence>
<reference evidence="2 3" key="1">
    <citation type="submission" date="2018-10" db="EMBL/GenBank/DDBJ databases">
        <title>Genomic Encyclopedia of Archaeal and Bacterial Type Strains, Phase II (KMG-II): from individual species to whole genera.</title>
        <authorList>
            <person name="Goeker M."/>
        </authorList>
    </citation>
    <scope>NUCLEOTIDE SEQUENCE [LARGE SCALE GENOMIC DNA]</scope>
    <source>
        <strain evidence="2 3">DSM 29466</strain>
    </source>
</reference>
<dbReference type="Pfam" id="PF11412">
    <property type="entry name" value="DsbD_N"/>
    <property type="match status" value="1"/>
</dbReference>
<comment type="caution">
    <text evidence="2">The sequence shown here is derived from an EMBL/GenBank/DDBJ whole genome shotgun (WGS) entry which is preliminary data.</text>
</comment>
<accession>A0A497WKY0</accession>
<name>A0A497WKY0_9RHOB</name>
<gene>
    <name evidence="2" type="ORF">BCF46_1961</name>
</gene>
<dbReference type="InterPro" id="IPR028250">
    <property type="entry name" value="DsbDN"/>
</dbReference>
<protein>
    <submittedName>
        <fullName evidence="2">DsbC/DsbD-like thiol-disulfide interchange protein</fullName>
    </submittedName>
</protein>
<keyword evidence="3" id="KW-1185">Reference proteome</keyword>
<evidence type="ECO:0000313" key="3">
    <source>
        <dbReference type="Proteomes" id="UP000269157"/>
    </source>
</evidence>
<dbReference type="Proteomes" id="UP000269157">
    <property type="component" value="Unassembled WGS sequence"/>
</dbReference>
<sequence length="310" mass="33862">MDQLIQAILRTQAASCVSVSLKREFIVIRRAAIEVGMTRPRFALFAAAFAASLSLLSPAEAQVLQNDASDVVKVTMLPGWRDDNGTHFAALRFALAPGWKTYWRAPGDGGLPTQLDWSGSSNLRGAGIQWPTPEVFRQNGLRSVGYRGEFVLPLALQQASEGPIVIDGHLKFGVCEEICLPVSLDLHMLLPPDQTTPVVEIAAALNNHPMSSKQAQVRRVECRVDYRGGRARVDVEIDMPPLVGQGEAMVIEAINPDLWIGEPHLSRIGDTLRATAEMANRSGAPFRLDLEHMRITVITTQSAVDIQGCH</sequence>
<evidence type="ECO:0000313" key="2">
    <source>
        <dbReference type="EMBL" id="RLJ51745.1"/>
    </source>
</evidence>
<feature type="domain" description="Thiol:disulfide interchange protein DsbD N-terminal" evidence="1">
    <location>
        <begin position="83"/>
        <end position="185"/>
    </location>
</feature>
<proteinExistence type="predicted"/>
<dbReference type="EMBL" id="RCCE01000003">
    <property type="protein sequence ID" value="RLJ51745.1"/>
    <property type="molecule type" value="Genomic_DNA"/>
</dbReference>
<dbReference type="AlphaFoldDB" id="A0A497WKY0"/>